<feature type="transmembrane region" description="Helical" evidence="1">
    <location>
        <begin position="84"/>
        <end position="108"/>
    </location>
</feature>
<dbReference type="InterPro" id="IPR013879">
    <property type="entry name" value="DUF1761"/>
</dbReference>
<comment type="caution">
    <text evidence="2">The sequence shown here is derived from an EMBL/GenBank/DDBJ whole genome shotgun (WGS) entry which is preliminary data.</text>
</comment>
<evidence type="ECO:0000313" key="2">
    <source>
        <dbReference type="EMBL" id="OGE10802.1"/>
    </source>
</evidence>
<keyword evidence="1" id="KW-1133">Transmembrane helix</keyword>
<protein>
    <recommendedName>
        <fullName evidence="4">DUF1761 domain-containing protein</fullName>
    </recommendedName>
</protein>
<dbReference type="EMBL" id="MFBS01000006">
    <property type="protein sequence ID" value="OGE10802.1"/>
    <property type="molecule type" value="Genomic_DNA"/>
</dbReference>
<evidence type="ECO:0000256" key="1">
    <source>
        <dbReference type="SAM" id="Phobius"/>
    </source>
</evidence>
<keyword evidence="1" id="KW-0812">Transmembrane</keyword>
<dbReference type="AlphaFoldDB" id="A0A1F5I351"/>
<evidence type="ECO:0008006" key="4">
    <source>
        <dbReference type="Google" id="ProtNLM"/>
    </source>
</evidence>
<accession>A0A1F5I351</accession>
<reference evidence="2 3" key="1">
    <citation type="journal article" date="2016" name="Nat. Commun.">
        <title>Thousands of microbial genomes shed light on interconnected biogeochemical processes in an aquifer system.</title>
        <authorList>
            <person name="Anantharaman K."/>
            <person name="Brown C.T."/>
            <person name="Hug L.A."/>
            <person name="Sharon I."/>
            <person name="Castelle C.J."/>
            <person name="Probst A.J."/>
            <person name="Thomas B.C."/>
            <person name="Singh A."/>
            <person name="Wilkins M.J."/>
            <person name="Karaoz U."/>
            <person name="Brodie E.L."/>
            <person name="Williams K.H."/>
            <person name="Hubbard S.S."/>
            <person name="Banfield J.F."/>
        </authorList>
    </citation>
    <scope>NUCLEOTIDE SEQUENCE [LARGE SCALE GENOMIC DNA]</scope>
</reference>
<feature type="transmembrane region" description="Helical" evidence="1">
    <location>
        <begin position="115"/>
        <end position="137"/>
    </location>
</feature>
<dbReference type="Pfam" id="PF08570">
    <property type="entry name" value="DUF1761"/>
    <property type="match status" value="1"/>
</dbReference>
<gene>
    <name evidence="2" type="ORF">A3A60_02345</name>
</gene>
<feature type="transmembrane region" description="Helical" evidence="1">
    <location>
        <begin position="56"/>
        <end position="78"/>
    </location>
</feature>
<dbReference type="Proteomes" id="UP000179227">
    <property type="component" value="Unassembled WGS sequence"/>
</dbReference>
<sequence>MAPISINFLAVIVSAVAYMVIGAVWYSPVVFGKMWIKFAGITQKDIDIQKKTMPKIYGFAFVGALITSYILAIILKLVDATTLIGALQIGFLVWLGFMATTTLSTVLFEGKKQELYLLNNGYNLVALLTAAAILTVWI</sequence>
<feature type="transmembrane region" description="Helical" evidence="1">
    <location>
        <begin position="6"/>
        <end position="36"/>
    </location>
</feature>
<keyword evidence="1" id="KW-0472">Membrane</keyword>
<proteinExistence type="predicted"/>
<name>A0A1F5I351_9BACT</name>
<evidence type="ECO:0000313" key="3">
    <source>
        <dbReference type="Proteomes" id="UP000179227"/>
    </source>
</evidence>
<organism evidence="2 3">
    <name type="scientific">Candidatus Curtissbacteria bacterium RIFCSPLOWO2_01_FULL_42_26</name>
    <dbReference type="NCBI Taxonomy" id="1797729"/>
    <lineage>
        <taxon>Bacteria</taxon>
        <taxon>Candidatus Curtissiibacteriota</taxon>
    </lineage>
</organism>